<comment type="caution">
    <text evidence="3">The sequence shown here is derived from an EMBL/GenBank/DDBJ whole genome shotgun (WGS) entry which is preliminary data.</text>
</comment>
<reference evidence="3 4" key="1">
    <citation type="submission" date="2017-06" db="EMBL/GenBank/DDBJ databases">
        <title>Ant-infecting Ophiocordyceps genomes reveal a high diversity of potential behavioral manipulation genes and a possible major role for enterotoxins.</title>
        <authorList>
            <person name="De Bekker C."/>
            <person name="Evans H.C."/>
            <person name="Brachmann A."/>
            <person name="Hughes D.P."/>
        </authorList>
    </citation>
    <scope>NUCLEOTIDE SEQUENCE [LARGE SCALE GENOMIC DNA]</scope>
    <source>
        <strain evidence="3 4">1348a</strain>
    </source>
</reference>
<dbReference type="InterPro" id="IPR037524">
    <property type="entry name" value="PA14/GLEYA"/>
</dbReference>
<dbReference type="PROSITE" id="PS51820">
    <property type="entry name" value="PA14"/>
    <property type="match status" value="1"/>
</dbReference>
<protein>
    <recommendedName>
        <fullName evidence="2">PA14 domain-containing protein</fullName>
    </recommendedName>
</protein>
<dbReference type="EMBL" id="NJEU01000316">
    <property type="protein sequence ID" value="PHH76454.1"/>
    <property type="molecule type" value="Genomic_DNA"/>
</dbReference>
<keyword evidence="4" id="KW-1185">Reference proteome</keyword>
<evidence type="ECO:0000313" key="3">
    <source>
        <dbReference type="EMBL" id="PHH76454.1"/>
    </source>
</evidence>
<organism evidence="3 4">
    <name type="scientific">Ophiocordyceps australis</name>
    <dbReference type="NCBI Taxonomy" id="1399860"/>
    <lineage>
        <taxon>Eukaryota</taxon>
        <taxon>Fungi</taxon>
        <taxon>Dikarya</taxon>
        <taxon>Ascomycota</taxon>
        <taxon>Pezizomycotina</taxon>
        <taxon>Sordariomycetes</taxon>
        <taxon>Hypocreomycetidae</taxon>
        <taxon>Hypocreales</taxon>
        <taxon>Ophiocordycipitaceae</taxon>
        <taxon>Ophiocordyceps</taxon>
    </lineage>
</organism>
<dbReference type="Gene3D" id="2.60.120.1560">
    <property type="match status" value="1"/>
</dbReference>
<feature type="chain" id="PRO_5012541683" description="PA14 domain-containing protein" evidence="1">
    <location>
        <begin position="17"/>
        <end position="291"/>
    </location>
</feature>
<dbReference type="OrthoDB" id="4792629at2759"/>
<evidence type="ECO:0000256" key="1">
    <source>
        <dbReference type="SAM" id="SignalP"/>
    </source>
</evidence>
<gene>
    <name evidence="3" type="ORF">CDD82_3979</name>
</gene>
<sequence>MYVLLYILVAASLASSNPTTTLTIPCVRPDPTTTQLPPCGLGRITIIVETPLPTANCHTPAPLPFPSPVPGGPCVVSPTCPASGLNIDYYSNPFGGYSREGQISSSYYINQRLAPRASSLTNVSFFPQDTPPNLPTVNPDPSMPSTPYWVGWTRNTNGGIYVDGNNFTLTYYGFYRAPVTGLYTLCTTADNENDVFWGHGNAFSCLDGRPDPNARPLVFSTGGNYINGIRCADVSLRQGEYYPLRNVMGNWQGPSAFNFTIKDPARNFDARTNDFTGLAYPHSCGLFGLFA</sequence>
<accession>A0A2C5ZAL0</accession>
<feature type="signal peptide" evidence="1">
    <location>
        <begin position="1"/>
        <end position="16"/>
    </location>
</feature>
<dbReference type="Proteomes" id="UP000224854">
    <property type="component" value="Unassembled WGS sequence"/>
</dbReference>
<dbReference type="Pfam" id="PF10528">
    <property type="entry name" value="GLEYA"/>
    <property type="match status" value="1"/>
</dbReference>
<keyword evidence="1" id="KW-0732">Signal</keyword>
<dbReference type="InterPro" id="IPR018871">
    <property type="entry name" value="GLEYA_adhesin_domain"/>
</dbReference>
<dbReference type="AlphaFoldDB" id="A0A2C5ZAL0"/>
<name>A0A2C5ZAL0_9HYPO</name>
<proteinExistence type="predicted"/>
<evidence type="ECO:0000313" key="4">
    <source>
        <dbReference type="Proteomes" id="UP000224854"/>
    </source>
</evidence>
<feature type="domain" description="PA14" evidence="2">
    <location>
        <begin position="115"/>
        <end position="278"/>
    </location>
</feature>
<evidence type="ECO:0000259" key="2">
    <source>
        <dbReference type="PROSITE" id="PS51820"/>
    </source>
</evidence>